<dbReference type="PANTHER" id="PTHR43280:SF2">
    <property type="entry name" value="HTH-TYPE TRANSCRIPTIONAL REGULATOR EXSA"/>
    <property type="match status" value="1"/>
</dbReference>
<evidence type="ECO:0000313" key="5">
    <source>
        <dbReference type="EMBL" id="HIW81403.1"/>
    </source>
</evidence>
<accession>A0A9D1UBQ0</accession>
<dbReference type="Gene3D" id="1.10.10.60">
    <property type="entry name" value="Homeodomain-like"/>
    <property type="match status" value="2"/>
</dbReference>
<keyword evidence="2" id="KW-0238">DNA-binding</keyword>
<dbReference type="GO" id="GO:0043565">
    <property type="term" value="F:sequence-specific DNA binding"/>
    <property type="evidence" value="ECO:0007669"/>
    <property type="project" value="InterPro"/>
</dbReference>
<proteinExistence type="predicted"/>
<dbReference type="Proteomes" id="UP000824265">
    <property type="component" value="Unassembled WGS sequence"/>
</dbReference>
<dbReference type="SUPFAM" id="SSF46689">
    <property type="entry name" value="Homeodomain-like"/>
    <property type="match status" value="2"/>
</dbReference>
<sequence length="296" mass="34812">MQKLPLKNPEPYIRFVNNYRPNYSYVEQKRVLYDHEMMYVMNGSVEMHYGEKIYPLKKGDVFYLEPGVENYIVVKEEWHFRTHCIHFDWLAPLPEYDFTAEEFYMHSVLSSDYHNRLEKIKERPIYVPQDFSLPNFMGNVPYERLSALFAKCYHAFCGKDAVSQIKLKSAFWAILSELTDCFCAKTASPIHPKILYAMEYLRANYTQSISVPQLAEKYCLSSKYFGALFKGAAGVSVSEYVLRLRLFAAKEMLLGTDMKIKEIAERTGFQNPFYFSKCFRQQEKLSPSEYRSLLRS</sequence>
<dbReference type="InterPro" id="IPR037923">
    <property type="entry name" value="HTH-like"/>
</dbReference>
<dbReference type="PROSITE" id="PS01124">
    <property type="entry name" value="HTH_ARAC_FAMILY_2"/>
    <property type="match status" value="1"/>
</dbReference>
<dbReference type="InterPro" id="IPR018060">
    <property type="entry name" value="HTH_AraC"/>
</dbReference>
<keyword evidence="1" id="KW-0805">Transcription regulation</keyword>
<dbReference type="InterPro" id="IPR020449">
    <property type="entry name" value="Tscrpt_reg_AraC-type_HTH"/>
</dbReference>
<dbReference type="AlphaFoldDB" id="A0A9D1UBQ0"/>
<dbReference type="Pfam" id="PF12833">
    <property type="entry name" value="HTH_18"/>
    <property type="match status" value="1"/>
</dbReference>
<evidence type="ECO:0000259" key="4">
    <source>
        <dbReference type="PROSITE" id="PS01124"/>
    </source>
</evidence>
<dbReference type="SUPFAM" id="SSF51215">
    <property type="entry name" value="Regulatory protein AraC"/>
    <property type="match status" value="1"/>
</dbReference>
<reference evidence="5" key="1">
    <citation type="journal article" date="2021" name="PeerJ">
        <title>Extensive microbial diversity within the chicken gut microbiome revealed by metagenomics and culture.</title>
        <authorList>
            <person name="Gilroy R."/>
            <person name="Ravi A."/>
            <person name="Getino M."/>
            <person name="Pursley I."/>
            <person name="Horton D.L."/>
            <person name="Alikhan N.F."/>
            <person name="Baker D."/>
            <person name="Gharbi K."/>
            <person name="Hall N."/>
            <person name="Watson M."/>
            <person name="Adriaenssens E.M."/>
            <person name="Foster-Nyarko E."/>
            <person name="Jarju S."/>
            <person name="Secka A."/>
            <person name="Antonio M."/>
            <person name="Oren A."/>
            <person name="Chaudhuri R.R."/>
            <person name="La Ragione R."/>
            <person name="Hildebrand F."/>
            <person name="Pallen M.J."/>
        </authorList>
    </citation>
    <scope>NUCLEOTIDE SEQUENCE</scope>
    <source>
        <strain evidence="5">CHK195-6426</strain>
    </source>
</reference>
<gene>
    <name evidence="5" type="ORF">H9742_07795</name>
</gene>
<evidence type="ECO:0000256" key="3">
    <source>
        <dbReference type="ARBA" id="ARBA00023163"/>
    </source>
</evidence>
<dbReference type="InterPro" id="IPR014710">
    <property type="entry name" value="RmlC-like_jellyroll"/>
</dbReference>
<evidence type="ECO:0000256" key="1">
    <source>
        <dbReference type="ARBA" id="ARBA00023015"/>
    </source>
</evidence>
<dbReference type="SMART" id="SM00342">
    <property type="entry name" value="HTH_ARAC"/>
    <property type="match status" value="1"/>
</dbReference>
<dbReference type="GO" id="GO:0003700">
    <property type="term" value="F:DNA-binding transcription factor activity"/>
    <property type="evidence" value="ECO:0007669"/>
    <property type="project" value="InterPro"/>
</dbReference>
<dbReference type="PROSITE" id="PS00041">
    <property type="entry name" value="HTH_ARAC_FAMILY_1"/>
    <property type="match status" value="1"/>
</dbReference>
<dbReference type="InterPro" id="IPR018062">
    <property type="entry name" value="HTH_AraC-typ_CS"/>
</dbReference>
<dbReference type="PANTHER" id="PTHR43280">
    <property type="entry name" value="ARAC-FAMILY TRANSCRIPTIONAL REGULATOR"/>
    <property type="match status" value="1"/>
</dbReference>
<evidence type="ECO:0000313" key="6">
    <source>
        <dbReference type="Proteomes" id="UP000824265"/>
    </source>
</evidence>
<feature type="domain" description="HTH araC/xylS-type" evidence="4">
    <location>
        <begin position="195"/>
        <end position="293"/>
    </location>
</feature>
<organism evidence="5 6">
    <name type="scientific">Candidatus Acetatifactor stercoripullorum</name>
    <dbReference type="NCBI Taxonomy" id="2838414"/>
    <lineage>
        <taxon>Bacteria</taxon>
        <taxon>Bacillati</taxon>
        <taxon>Bacillota</taxon>
        <taxon>Clostridia</taxon>
        <taxon>Lachnospirales</taxon>
        <taxon>Lachnospiraceae</taxon>
        <taxon>Acetatifactor</taxon>
    </lineage>
</organism>
<keyword evidence="3" id="KW-0804">Transcription</keyword>
<dbReference type="EMBL" id="DXGH01000041">
    <property type="protein sequence ID" value="HIW81403.1"/>
    <property type="molecule type" value="Genomic_DNA"/>
</dbReference>
<reference evidence="5" key="2">
    <citation type="submission" date="2021-04" db="EMBL/GenBank/DDBJ databases">
        <authorList>
            <person name="Gilroy R."/>
        </authorList>
    </citation>
    <scope>NUCLEOTIDE SEQUENCE</scope>
    <source>
        <strain evidence="5">CHK195-6426</strain>
    </source>
</reference>
<protein>
    <submittedName>
        <fullName evidence="5">AraC family transcriptional regulator</fullName>
    </submittedName>
</protein>
<dbReference type="InterPro" id="IPR009057">
    <property type="entry name" value="Homeodomain-like_sf"/>
</dbReference>
<dbReference type="PRINTS" id="PR00032">
    <property type="entry name" value="HTHARAC"/>
</dbReference>
<comment type="caution">
    <text evidence="5">The sequence shown here is derived from an EMBL/GenBank/DDBJ whole genome shotgun (WGS) entry which is preliminary data.</text>
</comment>
<dbReference type="InterPro" id="IPR003313">
    <property type="entry name" value="AraC-bd"/>
</dbReference>
<name>A0A9D1UBQ0_9FIRM</name>
<evidence type="ECO:0000256" key="2">
    <source>
        <dbReference type="ARBA" id="ARBA00023125"/>
    </source>
</evidence>
<dbReference type="Gene3D" id="2.60.120.10">
    <property type="entry name" value="Jelly Rolls"/>
    <property type="match status" value="1"/>
</dbReference>
<dbReference type="Pfam" id="PF02311">
    <property type="entry name" value="AraC_binding"/>
    <property type="match status" value="1"/>
</dbReference>